<feature type="compositionally biased region" description="Polar residues" evidence="1">
    <location>
        <begin position="172"/>
        <end position="191"/>
    </location>
</feature>
<dbReference type="EMBL" id="JAACJK010000116">
    <property type="protein sequence ID" value="KAF5330226.1"/>
    <property type="molecule type" value="Genomic_DNA"/>
</dbReference>
<evidence type="ECO:0000313" key="3">
    <source>
        <dbReference type="Proteomes" id="UP000541558"/>
    </source>
</evidence>
<reference evidence="2 3" key="1">
    <citation type="journal article" date="2020" name="ISME J.">
        <title>Uncovering the hidden diversity of litter-decomposition mechanisms in mushroom-forming fungi.</title>
        <authorList>
            <person name="Floudas D."/>
            <person name="Bentzer J."/>
            <person name="Ahren D."/>
            <person name="Johansson T."/>
            <person name="Persson P."/>
            <person name="Tunlid A."/>
        </authorList>
    </citation>
    <scope>NUCLEOTIDE SEQUENCE [LARGE SCALE GENOMIC DNA]</scope>
    <source>
        <strain evidence="2 3">CBS 175.51</strain>
    </source>
</reference>
<dbReference type="AlphaFoldDB" id="A0A8H5BWD3"/>
<keyword evidence="3" id="KW-1185">Reference proteome</keyword>
<dbReference type="OrthoDB" id="3131569at2759"/>
<name>A0A8H5BWD3_9AGAR</name>
<feature type="compositionally biased region" description="Basic residues" evidence="1">
    <location>
        <begin position="153"/>
        <end position="163"/>
    </location>
</feature>
<feature type="region of interest" description="Disordered" evidence="1">
    <location>
        <begin position="79"/>
        <end position="109"/>
    </location>
</feature>
<feature type="region of interest" description="Disordered" evidence="1">
    <location>
        <begin position="136"/>
        <end position="200"/>
    </location>
</feature>
<organism evidence="2 3">
    <name type="scientific">Ephemerocybe angulata</name>
    <dbReference type="NCBI Taxonomy" id="980116"/>
    <lineage>
        <taxon>Eukaryota</taxon>
        <taxon>Fungi</taxon>
        <taxon>Dikarya</taxon>
        <taxon>Basidiomycota</taxon>
        <taxon>Agaricomycotina</taxon>
        <taxon>Agaricomycetes</taxon>
        <taxon>Agaricomycetidae</taxon>
        <taxon>Agaricales</taxon>
        <taxon>Agaricineae</taxon>
        <taxon>Psathyrellaceae</taxon>
        <taxon>Ephemerocybe</taxon>
    </lineage>
</organism>
<protein>
    <submittedName>
        <fullName evidence="2">Uncharacterized protein</fullName>
    </submittedName>
</protein>
<feature type="region of interest" description="Disordered" evidence="1">
    <location>
        <begin position="222"/>
        <end position="322"/>
    </location>
</feature>
<feature type="compositionally biased region" description="Basic and acidic residues" evidence="1">
    <location>
        <begin position="550"/>
        <end position="570"/>
    </location>
</feature>
<accession>A0A8H5BWD3</accession>
<sequence>MRCDPALRLLRLSLACDRPLCPCAASNLSLPRPQNRRALPLQHRTFPIISPSRPRWLTVGHRISARTLAATAATHRLTTSQVGDDGATESLDVQPPTFSTHGLRESDQHDHDLASGYTREMGVAFYHHLPTTVGARLTSGDIRDGTPAESTRLSRRQHHPRRPHHDDFASAHSRNGSGLLPTTTSDSTSAHLASEQYDYVPRPEIRDGRWDCSRTMLLSPPVQQRHHDQHHNDMASAHTRATSHSRQPPPPNDDGQPDTTTMPDIREGLHNDAQLATTTRAPGYPREATRAHAQRACSRRQSSGRRGGTSAMAEKATATSSDPFHTSIGLPKLWLAAATVVTSDARWEERIDDGDAGGAKGRRELRYATRRLALDIKWAGLSASAERRFMARAGATAAERYGVLGWTGGCEIEGYKGGEHERKPSKRILNLFARTRAVLHYTTQQRTLGAVAARGCDENPTKCPGHMQGHSETRLTALHKAHPLVYNARNHNGDDDDGHTSTSPTPHYDFPARAASTTHRTHNNNVEDLPRATIANDDERDRTCGTNGHDTSKPEPKRRQTHLDLDDSQREGPCQIPANDAHSTTTTRKTHRMPASHHAVSSPLRSARRGHSQ</sequence>
<dbReference type="Proteomes" id="UP000541558">
    <property type="component" value="Unassembled WGS sequence"/>
</dbReference>
<comment type="caution">
    <text evidence="2">The sequence shown here is derived from an EMBL/GenBank/DDBJ whole genome shotgun (WGS) entry which is preliminary data.</text>
</comment>
<evidence type="ECO:0000313" key="2">
    <source>
        <dbReference type="EMBL" id="KAF5330226.1"/>
    </source>
</evidence>
<proteinExistence type="predicted"/>
<gene>
    <name evidence="2" type="ORF">D9611_010601</name>
</gene>
<feature type="compositionally biased region" description="Polar residues" evidence="1">
    <location>
        <begin position="515"/>
        <end position="526"/>
    </location>
</feature>
<feature type="region of interest" description="Disordered" evidence="1">
    <location>
        <begin position="487"/>
        <end position="613"/>
    </location>
</feature>
<evidence type="ECO:0000256" key="1">
    <source>
        <dbReference type="SAM" id="MobiDB-lite"/>
    </source>
</evidence>